<comment type="similarity">
    <text evidence="4">Belongs to the SMC family. RAD50 subfamily.</text>
</comment>
<keyword evidence="6" id="KW-0158">Chromosome</keyword>
<evidence type="ECO:0000256" key="7">
    <source>
        <dbReference type="ARBA" id="ARBA00022723"/>
    </source>
</evidence>
<dbReference type="Pfam" id="PF04423">
    <property type="entry name" value="Rad50_zn_hook"/>
    <property type="match status" value="1"/>
</dbReference>
<dbReference type="GO" id="GO:0000794">
    <property type="term" value="C:condensed nuclear chromosome"/>
    <property type="evidence" value="ECO:0007669"/>
    <property type="project" value="TreeGrafter"/>
</dbReference>
<feature type="domain" description="Zinc-hook" evidence="21">
    <location>
        <begin position="646"/>
        <end position="742"/>
    </location>
</feature>
<evidence type="ECO:0000256" key="20">
    <source>
        <dbReference type="SAM" id="Coils"/>
    </source>
</evidence>
<dbReference type="GO" id="GO:0051880">
    <property type="term" value="F:G-quadruplex DNA binding"/>
    <property type="evidence" value="ECO:0007669"/>
    <property type="project" value="TreeGrafter"/>
</dbReference>
<dbReference type="GO" id="GO:0000722">
    <property type="term" value="P:telomere maintenance via recombination"/>
    <property type="evidence" value="ECO:0007669"/>
    <property type="project" value="UniProtKB-ARBA"/>
</dbReference>
<evidence type="ECO:0000256" key="8">
    <source>
        <dbReference type="ARBA" id="ARBA00022741"/>
    </source>
</evidence>
<feature type="binding site" evidence="19">
    <location>
        <position position="690"/>
    </location>
    <ligand>
        <name>Zn(2+)</name>
        <dbReference type="ChEBI" id="CHEBI:29105"/>
    </ligand>
</feature>
<dbReference type="EnsemblMetazoa" id="ADAC006224-RA">
    <property type="protein sequence ID" value="ADAC006224-PA"/>
    <property type="gene ID" value="ADAC006224"/>
</dbReference>
<dbReference type="eggNOG" id="KOG0962">
    <property type="taxonomic scope" value="Eukaryota"/>
</dbReference>
<keyword evidence="11 19" id="KW-0862">Zinc</keyword>
<keyword evidence="12" id="KW-0067">ATP-binding</keyword>
<evidence type="ECO:0000256" key="4">
    <source>
        <dbReference type="ARBA" id="ARBA00009439"/>
    </source>
</evidence>
<dbReference type="GO" id="GO:0003691">
    <property type="term" value="F:double-stranded telomeric DNA binding"/>
    <property type="evidence" value="ECO:0007669"/>
    <property type="project" value="TreeGrafter"/>
</dbReference>
<evidence type="ECO:0000256" key="5">
    <source>
        <dbReference type="ARBA" id="ARBA00017893"/>
    </source>
</evidence>
<dbReference type="GO" id="GO:0043047">
    <property type="term" value="F:single-stranded telomeric DNA binding"/>
    <property type="evidence" value="ECO:0007669"/>
    <property type="project" value="TreeGrafter"/>
</dbReference>
<reference evidence="23" key="4">
    <citation type="submission" date="2015-06" db="UniProtKB">
        <authorList>
            <consortium name="EnsemblMetazoa"/>
        </authorList>
    </citation>
    <scope>IDENTIFICATION</scope>
</reference>
<evidence type="ECO:0000256" key="13">
    <source>
        <dbReference type="ARBA" id="ARBA00022842"/>
    </source>
</evidence>
<evidence type="ECO:0000256" key="17">
    <source>
        <dbReference type="ARBA" id="ARBA00023254"/>
    </source>
</evidence>
<keyword evidence="16" id="KW-0539">Nucleus</keyword>
<evidence type="ECO:0000256" key="11">
    <source>
        <dbReference type="ARBA" id="ARBA00022833"/>
    </source>
</evidence>
<dbReference type="GO" id="GO:0030870">
    <property type="term" value="C:Mre11 complex"/>
    <property type="evidence" value="ECO:0007669"/>
    <property type="project" value="InterPro"/>
</dbReference>
<evidence type="ECO:0000256" key="10">
    <source>
        <dbReference type="ARBA" id="ARBA00022801"/>
    </source>
</evidence>
<evidence type="ECO:0000256" key="15">
    <source>
        <dbReference type="ARBA" id="ARBA00023204"/>
    </source>
</evidence>
<dbReference type="InterPro" id="IPR027417">
    <property type="entry name" value="P-loop_NTPase"/>
</dbReference>
<evidence type="ECO:0000256" key="14">
    <source>
        <dbReference type="ARBA" id="ARBA00023054"/>
    </source>
</evidence>
<dbReference type="PROSITE" id="PS51131">
    <property type="entry name" value="ZN_HOOK"/>
    <property type="match status" value="1"/>
</dbReference>
<feature type="coiled-coil region" evidence="20">
    <location>
        <begin position="189"/>
        <end position="251"/>
    </location>
</feature>
<dbReference type="SUPFAM" id="SSF75712">
    <property type="entry name" value="Rad50 coiled-coil Zn hook"/>
    <property type="match status" value="1"/>
</dbReference>
<dbReference type="VEuPathDB" id="VectorBase:ADAC006224"/>
<evidence type="ECO:0000256" key="1">
    <source>
        <dbReference type="ARBA" id="ARBA00001947"/>
    </source>
</evidence>
<dbReference type="VEuPathDB" id="VectorBase:ADAR2_008897"/>
<dbReference type="OrthoDB" id="18797at2759"/>
<keyword evidence="13" id="KW-0460">Magnesium</keyword>
<evidence type="ECO:0000256" key="6">
    <source>
        <dbReference type="ARBA" id="ARBA00022454"/>
    </source>
</evidence>
<keyword evidence="10" id="KW-0378">Hydrolase</keyword>
<comment type="subcellular location">
    <subcellularLocation>
        <location evidence="3">Chromosome</location>
    </subcellularLocation>
    <subcellularLocation>
        <location evidence="2">Nucleus</location>
    </subcellularLocation>
</comment>
<feature type="coiled-coil region" evidence="20">
    <location>
        <begin position="584"/>
        <end position="639"/>
    </location>
</feature>
<dbReference type="PANTHER" id="PTHR18867:SF12">
    <property type="entry name" value="DNA REPAIR PROTEIN RAD50"/>
    <property type="match status" value="1"/>
</dbReference>
<dbReference type="NCBIfam" id="TIGR00606">
    <property type="entry name" value="rad50"/>
    <property type="match status" value="1"/>
</dbReference>
<protein>
    <recommendedName>
        <fullName evidence="5">DNA repair protein RAD50</fullName>
    </recommendedName>
</protein>
<dbReference type="Pfam" id="PF13476">
    <property type="entry name" value="AAA_23"/>
    <property type="match status" value="1"/>
</dbReference>
<evidence type="ECO:0000256" key="16">
    <source>
        <dbReference type="ARBA" id="ARBA00023242"/>
    </source>
</evidence>
<accession>W5JH02</accession>
<name>W5JH02_ANODA</name>
<feature type="coiled-coil region" evidence="20">
    <location>
        <begin position="443"/>
        <end position="538"/>
    </location>
</feature>
<comment type="catalytic activity">
    <reaction evidence="18">
        <text>ATP + H2O = ADP + phosphate + H(+)</text>
        <dbReference type="Rhea" id="RHEA:13065"/>
        <dbReference type="ChEBI" id="CHEBI:15377"/>
        <dbReference type="ChEBI" id="CHEBI:15378"/>
        <dbReference type="ChEBI" id="CHEBI:30616"/>
        <dbReference type="ChEBI" id="CHEBI:43474"/>
        <dbReference type="ChEBI" id="CHEBI:456216"/>
    </reaction>
</comment>
<evidence type="ECO:0000313" key="22">
    <source>
        <dbReference type="EMBL" id="ETN62094.1"/>
    </source>
</evidence>
<evidence type="ECO:0000256" key="9">
    <source>
        <dbReference type="ARBA" id="ARBA00022763"/>
    </source>
</evidence>
<comment type="cofactor">
    <cofactor evidence="1">
        <name>Zn(2+)</name>
        <dbReference type="ChEBI" id="CHEBI:29105"/>
    </cofactor>
</comment>
<dbReference type="InterPro" id="IPR004584">
    <property type="entry name" value="Rad50_eukaryotes"/>
</dbReference>
<dbReference type="HOGENOM" id="CLU_006184_0_0_1"/>
<keyword evidence="9" id="KW-0227">DNA damage</keyword>
<evidence type="ECO:0000256" key="2">
    <source>
        <dbReference type="ARBA" id="ARBA00004123"/>
    </source>
</evidence>
<evidence type="ECO:0000313" key="24">
    <source>
        <dbReference type="Proteomes" id="UP000000673"/>
    </source>
</evidence>
<dbReference type="STRING" id="43151.W5JH02"/>
<feature type="binding site" evidence="19">
    <location>
        <position position="693"/>
    </location>
    <ligand>
        <name>Zn(2+)</name>
        <dbReference type="ChEBI" id="CHEBI:29105"/>
    </ligand>
</feature>
<keyword evidence="15" id="KW-0234">DNA repair</keyword>
<dbReference type="GO" id="GO:0070192">
    <property type="term" value="P:chromosome organization involved in meiotic cell cycle"/>
    <property type="evidence" value="ECO:0007669"/>
    <property type="project" value="TreeGrafter"/>
</dbReference>
<dbReference type="Gene3D" id="3.40.50.300">
    <property type="entry name" value="P-loop containing nucleotide triphosphate hydrolases"/>
    <property type="match status" value="2"/>
</dbReference>
<evidence type="ECO:0000259" key="21">
    <source>
        <dbReference type="PROSITE" id="PS51131"/>
    </source>
</evidence>
<reference evidence="22" key="2">
    <citation type="submission" date="2010-05" db="EMBL/GenBank/DDBJ databases">
        <authorList>
            <person name="Almeida L.G."/>
            <person name="Nicolas M.F."/>
            <person name="Souza R.C."/>
            <person name="Vasconcelos A.T.R."/>
        </authorList>
    </citation>
    <scope>NUCLEOTIDE SEQUENCE</scope>
</reference>
<keyword evidence="24" id="KW-1185">Reference proteome</keyword>
<dbReference type="SUPFAM" id="SSF52540">
    <property type="entry name" value="P-loop containing nucleoside triphosphate hydrolases"/>
    <property type="match status" value="2"/>
</dbReference>
<sequence length="1309" mass="150906">MSTVSKLEIRGIRSFGVDSADVQKITFTTPLTLIVGQNGCGKTTVIECLKYGLTGELPPGTNRGIGFVHDPKIFNTVESLGQVKLMVKDFMGNSVTAIRSMKTTQKGKLPKFETLDSTVVLEDAKTKEKNRMTRSRAADINNEMCDAMGVSKAILNNVIFCHQEDSCWPLEEPKVLKNRFDAIFGTTEYNRLIDKLMKSSKELNDQQKEKLGDLKLLKELKVQTELKRVQLEDATRKHDALQQKIGDLASDIGPIVEKLENLARIEREYSSLVGKRIDLKSKIQSKNDEQQKLKSKIKHLFSGSFVELEGEIRMFQQKTTTKQDELEVEKSELESTKAKERSIQSNLQRLDGQKMTLTAKRNHEHDLKVDRGKKMEELGKRLNLSLPSECTNPSIDGNLVESILDSIRDATKKEEKNVQAMAVRFDEDDVRKQKEVDKLRVLKATLESDCSSKKQQIQQMDREKMNTEKEVATIEHSAETLEKLNEEIAMLEQEYEHHASTTNLPALRAELAAKKRVIKELQEQSDNLEERIHEMDKFAMKEKELTMKEQQYNSRESEVRRLKSKHADSLRRLFPERTIDSNYKRNLQDLYDSLQREINGVNEKLRRSEGVITEMETLRKTQKQQLDRLTREKADAEEKMYSACRGMPYDEVVARLKEKIDKNTLEHGEARSAVVLFQKYISNINSAHCCPVCDKEMTSDDALDVSGKLSDEIRRLPQKIETLEKGLKSDRLEYDKLLALKSVAEMLDKQKQELPKVKQQLQETERRLAQASEEVEELQIALSEPTSNVQLINTIVGDMSILDENNRELERMKRGVEQLKEELNAKIPPGVSSEALKVQRESLREQLKLERRLSDELQGNLDSKADKLNNLQSRNNEMKAKKLKLQESVQSLGQKREKVLELTDKICSLETDLAETQCRLEPMKRELDQKVAEKLSAKQQSSQQLQKARKTLEGLNQKESEIDRLCSELDKLASLNLSSELQRLQDKIDQAKSDRERAQCIVEQHTENIERIKQDIAEHHIQERDLLDNRDLKMLMRESTNLQAELDALMKSMGEIDYSGLNAERTRLIDLRDGLQVKQSELKGQIQELKLQIQSLQEVLEQGKYKDATRNYMKTFCESVALRKIISDLKKYRDALERALREYHTEKMEVINRTILSLWRAIYRGNDIDYIRIRTEDDGNGTERSDRRRLYSYGVVQAKNDVEIEMRGRCSAGQRVLASLIIRLALAETFSSNCGVMALDEPTTNLDRENIESLCESLRRIVSERENANFLLIVITHDEEFVTKLEKFETYYRISRNREGKSVIREERV</sequence>
<dbReference type="GO" id="GO:0016887">
    <property type="term" value="F:ATP hydrolysis activity"/>
    <property type="evidence" value="ECO:0007669"/>
    <property type="project" value="InterPro"/>
</dbReference>
<evidence type="ECO:0000256" key="19">
    <source>
        <dbReference type="PROSITE-ProRule" id="PRU00471"/>
    </source>
</evidence>
<dbReference type="PANTHER" id="PTHR18867">
    <property type="entry name" value="RAD50"/>
    <property type="match status" value="1"/>
</dbReference>
<organism evidence="22">
    <name type="scientific">Anopheles darlingi</name>
    <name type="common">Mosquito</name>
    <dbReference type="NCBI Taxonomy" id="43151"/>
    <lineage>
        <taxon>Eukaryota</taxon>
        <taxon>Metazoa</taxon>
        <taxon>Ecdysozoa</taxon>
        <taxon>Arthropoda</taxon>
        <taxon>Hexapoda</taxon>
        <taxon>Insecta</taxon>
        <taxon>Pterygota</taxon>
        <taxon>Neoptera</taxon>
        <taxon>Endopterygota</taxon>
        <taxon>Diptera</taxon>
        <taxon>Nematocera</taxon>
        <taxon>Culicoidea</taxon>
        <taxon>Culicidae</taxon>
        <taxon>Anophelinae</taxon>
        <taxon>Anopheles</taxon>
    </lineage>
</organism>
<evidence type="ECO:0000256" key="18">
    <source>
        <dbReference type="ARBA" id="ARBA00049360"/>
    </source>
</evidence>
<dbReference type="Gene3D" id="1.10.287.1490">
    <property type="match status" value="1"/>
</dbReference>
<keyword evidence="17" id="KW-0469">Meiosis</keyword>
<dbReference type="Proteomes" id="UP000000673">
    <property type="component" value="Unassembled WGS sequence"/>
</dbReference>
<feature type="coiled-coil region" evidence="20">
    <location>
        <begin position="740"/>
        <end position="895"/>
    </location>
</feature>
<dbReference type="GO" id="GO:0046872">
    <property type="term" value="F:metal ion binding"/>
    <property type="evidence" value="ECO:0007669"/>
    <property type="project" value="UniProtKB-UniRule"/>
</dbReference>
<dbReference type="FunFam" id="3.40.50.300:FF:000593">
    <property type="entry name" value="DNA repair protein RAD50"/>
    <property type="match status" value="1"/>
</dbReference>
<proteinExistence type="inferred from homology"/>
<evidence type="ECO:0000256" key="3">
    <source>
        <dbReference type="ARBA" id="ARBA00004286"/>
    </source>
</evidence>
<dbReference type="EMBL" id="ADMH02001550">
    <property type="protein sequence ID" value="ETN62094.1"/>
    <property type="molecule type" value="Genomic_DNA"/>
</dbReference>
<evidence type="ECO:0000256" key="12">
    <source>
        <dbReference type="ARBA" id="ARBA00022840"/>
    </source>
</evidence>
<evidence type="ECO:0000313" key="23">
    <source>
        <dbReference type="EnsemblMetazoa" id="ADAC006224-PA"/>
    </source>
</evidence>
<feature type="coiled-coil region" evidence="20">
    <location>
        <begin position="938"/>
        <end position="1153"/>
    </location>
</feature>
<dbReference type="InterPro" id="IPR038729">
    <property type="entry name" value="Rad50/SbcC_AAA"/>
</dbReference>
<keyword evidence="8" id="KW-0547">Nucleotide-binding</keyword>
<reference evidence="22 24" key="1">
    <citation type="journal article" date="2010" name="BMC Genomics">
        <title>Combination of measures distinguishes pre-miRNAs from other stem-loops in the genome of the newly sequenced Anopheles darlingi.</title>
        <authorList>
            <person name="Mendes N.D."/>
            <person name="Freitas A.T."/>
            <person name="Vasconcelos A.T."/>
            <person name="Sagot M.F."/>
        </authorList>
    </citation>
    <scope>NUCLEOTIDE SEQUENCE</scope>
</reference>
<dbReference type="GO" id="GO:0007004">
    <property type="term" value="P:telomere maintenance via telomerase"/>
    <property type="evidence" value="ECO:0007669"/>
    <property type="project" value="TreeGrafter"/>
</dbReference>
<reference evidence="22" key="3">
    <citation type="journal article" date="2013" name="Nucleic Acids Res.">
        <title>The genome of Anopheles darlingi, the main neotropical malaria vector.</title>
        <authorList>
            <person name="Marinotti O."/>
            <person name="Cerqueira G.C."/>
            <person name="de Almeida L.G."/>
            <person name="Ferro M.I."/>
            <person name="Loreto E.L."/>
            <person name="Zaha A."/>
            <person name="Teixeira S.M."/>
            <person name="Wespiser A.R."/>
            <person name="Almeida E Silva A."/>
            <person name="Schlindwein A.D."/>
            <person name="Pacheco A.C."/>
            <person name="Silva A.L."/>
            <person name="Graveley B.R."/>
            <person name="Walenz B.P."/>
            <person name="Lima Bde A."/>
            <person name="Ribeiro C.A."/>
            <person name="Nunes-Silva C.G."/>
            <person name="de Carvalho C.R."/>
            <person name="Soares C.M."/>
            <person name="de Menezes C.B."/>
            <person name="Matiolli C."/>
            <person name="Caffrey D."/>
            <person name="Araujo D.A."/>
            <person name="de Oliveira D.M."/>
            <person name="Golenbock D."/>
            <person name="Grisard E.C."/>
            <person name="Fantinatti-Garboggini F."/>
            <person name="de Carvalho F.M."/>
            <person name="Barcellos F.G."/>
            <person name="Prosdocimi F."/>
            <person name="May G."/>
            <person name="Azevedo Junior G.M."/>
            <person name="Guimaraes G.M."/>
            <person name="Goldman G.H."/>
            <person name="Padilha I.Q."/>
            <person name="Batista Jda S."/>
            <person name="Ferro J.A."/>
            <person name="Ribeiro J.M."/>
            <person name="Fietto J.L."/>
            <person name="Dabbas K.M."/>
            <person name="Cerdeira L."/>
            <person name="Agnez-Lima L.F."/>
            <person name="Brocchi M."/>
            <person name="de Carvalho M.O."/>
            <person name="Teixeira Mde M."/>
            <person name="Diniz Maia Mde M."/>
            <person name="Goldman M.H."/>
            <person name="Cruz Schneider M.P."/>
            <person name="Felipe M.S."/>
            <person name="Hungria M."/>
            <person name="Nicolas M.F."/>
            <person name="Pereira M."/>
            <person name="Montes M.A."/>
            <person name="Cantao M.E."/>
            <person name="Vincentz M."/>
            <person name="Rafael M.S."/>
            <person name="Silverman N."/>
            <person name="Stoco P.H."/>
            <person name="Souza R.C."/>
            <person name="Vicentini R."/>
            <person name="Gazzinelli R.T."/>
            <person name="Neves Rde O."/>
            <person name="Silva R."/>
            <person name="Astolfi-Filho S."/>
            <person name="Maciel T.E."/>
            <person name="Urmenyi T.P."/>
            <person name="Tadei W.P."/>
            <person name="Camargo E.P."/>
            <person name="de Vasconcelos A.T."/>
        </authorList>
    </citation>
    <scope>NUCLEOTIDE SEQUENCE</scope>
</reference>
<dbReference type="FunCoup" id="W5JH02">
    <property type="interactions" value="1990"/>
</dbReference>
<dbReference type="InterPro" id="IPR013134">
    <property type="entry name" value="Zn_hook_RAD50"/>
</dbReference>
<dbReference type="Pfam" id="PF13558">
    <property type="entry name" value="SbcC_Walker_B"/>
    <property type="match status" value="1"/>
</dbReference>
<keyword evidence="14 20" id="KW-0175">Coiled coil</keyword>
<dbReference type="GO" id="GO:0006302">
    <property type="term" value="P:double-strand break repair"/>
    <property type="evidence" value="ECO:0007669"/>
    <property type="project" value="InterPro"/>
</dbReference>
<gene>
    <name evidence="22" type="ORF">AND_006224</name>
</gene>
<keyword evidence="7 19" id="KW-0479">Metal-binding</keyword>
<dbReference type="OMA" id="FSDYYYR"/>
<dbReference type="GO" id="GO:0005524">
    <property type="term" value="F:ATP binding"/>
    <property type="evidence" value="ECO:0007669"/>
    <property type="project" value="UniProtKB-KW"/>
</dbReference>